<dbReference type="NCBIfam" id="TIGR02532">
    <property type="entry name" value="IV_pilin_GFxxxE"/>
    <property type="match status" value="1"/>
</dbReference>
<organism evidence="2 3">
    <name type="scientific">Pseudoduganella ginsengisoli</name>
    <dbReference type="NCBI Taxonomy" id="1462440"/>
    <lineage>
        <taxon>Bacteria</taxon>
        <taxon>Pseudomonadati</taxon>
        <taxon>Pseudomonadota</taxon>
        <taxon>Betaproteobacteria</taxon>
        <taxon>Burkholderiales</taxon>
        <taxon>Oxalobacteraceae</taxon>
        <taxon>Telluria group</taxon>
        <taxon>Pseudoduganella</taxon>
    </lineage>
</organism>
<dbReference type="InterPro" id="IPR045584">
    <property type="entry name" value="Pilin-like"/>
</dbReference>
<dbReference type="SUPFAM" id="SSF54523">
    <property type="entry name" value="Pili subunits"/>
    <property type="match status" value="1"/>
</dbReference>
<comment type="caution">
    <text evidence="2">The sequence shown here is derived from an EMBL/GenBank/DDBJ whole genome shotgun (WGS) entry which is preliminary data.</text>
</comment>
<dbReference type="EMBL" id="WNLA01000017">
    <property type="protein sequence ID" value="MTW04648.1"/>
    <property type="molecule type" value="Genomic_DNA"/>
</dbReference>
<evidence type="ECO:0000313" key="3">
    <source>
        <dbReference type="Proteomes" id="UP000484015"/>
    </source>
</evidence>
<dbReference type="InterPro" id="IPR012902">
    <property type="entry name" value="N_methyl_site"/>
</dbReference>
<evidence type="ECO:0000313" key="2">
    <source>
        <dbReference type="EMBL" id="MTW04648.1"/>
    </source>
</evidence>
<dbReference type="OrthoDB" id="9788802at2"/>
<protein>
    <submittedName>
        <fullName evidence="2">Prepilin-type N-terminal cleavage/methylation domain-containing protein</fullName>
    </submittedName>
</protein>
<keyword evidence="1" id="KW-1133">Transmembrane helix</keyword>
<proteinExistence type="predicted"/>
<sequence length="305" mass="32653">MARQLCQRSVDMRRAYGFTLVELIVVIVIIGIIAGTVTIYVGPAIQSYLDVKRRANLTDLADGAVRGMMRDIRSAVANSINVPNDQCFELVPASMGGRYRTAPNTTWDAAANAANKTQWVNTAVDTTVFDVMALTPANTAPVAGDYVVINNQTATDVYAAASTSRSAITNVEELPAANKLGLYRLTIGALKIDTGYDNARFAIVPASQQAVFYVCSGATGVNTSGDGKGTLYRFSKYGFAQNTSCPTPTSSTPIVATKVEKCTFVYDPNSGTPTLYTGYMQLKVKLTENNQSVQILVGTHTDNTP</sequence>
<evidence type="ECO:0000256" key="1">
    <source>
        <dbReference type="SAM" id="Phobius"/>
    </source>
</evidence>
<reference evidence="2 3" key="1">
    <citation type="submission" date="2019-11" db="EMBL/GenBank/DDBJ databases">
        <title>Type strains purchased from KCTC, JCM and DSMZ.</title>
        <authorList>
            <person name="Lu H."/>
        </authorList>
    </citation>
    <scope>NUCLEOTIDE SEQUENCE [LARGE SCALE GENOMIC DNA]</scope>
    <source>
        <strain evidence="2 3">KCTC 42409</strain>
    </source>
</reference>
<gene>
    <name evidence="2" type="ORF">GM668_21480</name>
</gene>
<dbReference type="Gene3D" id="3.30.700.10">
    <property type="entry name" value="Glycoprotein, Type 4 Pilin"/>
    <property type="match status" value="1"/>
</dbReference>
<name>A0A6L6Q5V2_9BURK</name>
<dbReference type="Pfam" id="PF07963">
    <property type="entry name" value="N_methyl"/>
    <property type="match status" value="1"/>
</dbReference>
<accession>A0A6L6Q5V2</accession>
<feature type="transmembrane region" description="Helical" evidence="1">
    <location>
        <begin position="20"/>
        <end position="42"/>
    </location>
</feature>
<dbReference type="AlphaFoldDB" id="A0A6L6Q5V2"/>
<keyword evidence="1" id="KW-0472">Membrane</keyword>
<keyword evidence="1" id="KW-0812">Transmembrane</keyword>
<dbReference type="Proteomes" id="UP000484015">
    <property type="component" value="Unassembled WGS sequence"/>
</dbReference>
<keyword evidence="3" id="KW-1185">Reference proteome</keyword>